<evidence type="ECO:0000313" key="2">
    <source>
        <dbReference type="EMBL" id="MPN22746.1"/>
    </source>
</evidence>
<evidence type="ECO:0000259" key="1">
    <source>
        <dbReference type="Pfam" id="PF18892"/>
    </source>
</evidence>
<comment type="caution">
    <text evidence="2">The sequence shown here is derived from an EMBL/GenBank/DDBJ whole genome shotgun (WGS) entry which is preliminary data.</text>
</comment>
<feature type="domain" description="DUF5651" evidence="1">
    <location>
        <begin position="103"/>
        <end position="157"/>
    </location>
</feature>
<dbReference type="EMBL" id="VSSQ01071050">
    <property type="protein sequence ID" value="MPN22746.1"/>
    <property type="molecule type" value="Genomic_DNA"/>
</dbReference>
<sequence length="182" mass="20531">MKPYLSRDEKEYFIRLSAMMVLLEEAIASYAKANSTDKEFLKLLRTGRTNLQKALQLRGSALEPSAKQEFLKQSGRLEFMCLPKPEALKANKELLALRSVLPMKIQDFEDWYSVVIEGTCKVCQREDYAECLARRVMTDYGVYPVNPDAVSTCQYSYIDEEPQGVGIVGEAMLKALQGRAAG</sequence>
<gene>
    <name evidence="2" type="ORF">SDC9_170129</name>
</gene>
<dbReference type="Pfam" id="PF18892">
    <property type="entry name" value="DUF5651"/>
    <property type="match status" value="1"/>
</dbReference>
<accession>A0A645G9F4</accession>
<dbReference type="InterPro" id="IPR043711">
    <property type="entry name" value="DUF5651"/>
</dbReference>
<dbReference type="AlphaFoldDB" id="A0A645G9F4"/>
<organism evidence="2">
    <name type="scientific">bioreactor metagenome</name>
    <dbReference type="NCBI Taxonomy" id="1076179"/>
    <lineage>
        <taxon>unclassified sequences</taxon>
        <taxon>metagenomes</taxon>
        <taxon>ecological metagenomes</taxon>
    </lineage>
</organism>
<protein>
    <recommendedName>
        <fullName evidence="1">DUF5651 domain-containing protein</fullName>
    </recommendedName>
</protein>
<name>A0A645G9F4_9ZZZZ</name>
<reference evidence="2" key="1">
    <citation type="submission" date="2019-08" db="EMBL/GenBank/DDBJ databases">
        <authorList>
            <person name="Kucharzyk K."/>
            <person name="Murdoch R.W."/>
            <person name="Higgins S."/>
            <person name="Loffler F."/>
        </authorList>
    </citation>
    <scope>NUCLEOTIDE SEQUENCE</scope>
</reference>
<proteinExistence type="predicted"/>